<dbReference type="EMBL" id="JAPDRQ010000095">
    <property type="protein sequence ID" value="KAJ9655470.1"/>
    <property type="molecule type" value="Genomic_DNA"/>
</dbReference>
<protein>
    <submittedName>
        <fullName evidence="1">Uncharacterized protein</fullName>
    </submittedName>
</protein>
<organism evidence="1 2">
    <name type="scientific">Neophaeococcomyces mojaviensis</name>
    <dbReference type="NCBI Taxonomy" id="3383035"/>
    <lineage>
        <taxon>Eukaryota</taxon>
        <taxon>Fungi</taxon>
        <taxon>Dikarya</taxon>
        <taxon>Ascomycota</taxon>
        <taxon>Pezizomycotina</taxon>
        <taxon>Eurotiomycetes</taxon>
        <taxon>Chaetothyriomycetidae</taxon>
        <taxon>Chaetothyriales</taxon>
        <taxon>Chaetothyriales incertae sedis</taxon>
        <taxon>Neophaeococcomyces</taxon>
    </lineage>
</organism>
<accession>A0ACC3A5E4</accession>
<comment type="caution">
    <text evidence="1">The sequence shown here is derived from an EMBL/GenBank/DDBJ whole genome shotgun (WGS) entry which is preliminary data.</text>
</comment>
<evidence type="ECO:0000313" key="1">
    <source>
        <dbReference type="EMBL" id="KAJ9655470.1"/>
    </source>
</evidence>
<evidence type="ECO:0000313" key="2">
    <source>
        <dbReference type="Proteomes" id="UP001172386"/>
    </source>
</evidence>
<name>A0ACC3A5E4_9EURO</name>
<dbReference type="Proteomes" id="UP001172386">
    <property type="component" value="Unassembled WGS sequence"/>
</dbReference>
<proteinExistence type="predicted"/>
<keyword evidence="2" id="KW-1185">Reference proteome</keyword>
<sequence length="266" mass="29697">MAEQPEKQMQLNLNVRHAKTECKQEPLDVSDEDKLRSLERADLALAQARCINISLIPRLCSVEDNNHLTPIVGSKSLTAQQKKDKKPFEDNKVHIDNSWGVNPYLVPESKSSSEKDEFQPPDVIGWQPANSSSSKARDEAPASQADPAHVSMLSLPPSRPVPISLSSGQTRTASSEPAATSLNFQAPRRLRGAHLPDSDFLTRKGLTEEELLHIRVYRARQLQAYIERTQPHYPPRNALSPEYHDESLRGRTYIIQSLPSDHASAS</sequence>
<gene>
    <name evidence="1" type="ORF">H2198_005656</name>
</gene>
<reference evidence="1" key="1">
    <citation type="submission" date="2022-10" db="EMBL/GenBank/DDBJ databases">
        <title>Culturing micro-colonial fungi from biological soil crusts in the Mojave desert and describing Neophaeococcomyces mojavensis, and introducing the new genera and species Taxawa tesnikishii.</title>
        <authorList>
            <person name="Kurbessoian T."/>
            <person name="Stajich J.E."/>
        </authorList>
    </citation>
    <scope>NUCLEOTIDE SEQUENCE</scope>
    <source>
        <strain evidence="1">JES_112</strain>
    </source>
</reference>